<dbReference type="EMBL" id="JAHQIW010002116">
    <property type="protein sequence ID" value="KAJ1354542.1"/>
    <property type="molecule type" value="Genomic_DNA"/>
</dbReference>
<organism evidence="1 2">
    <name type="scientific">Parelaphostrongylus tenuis</name>
    <name type="common">Meningeal worm</name>
    <dbReference type="NCBI Taxonomy" id="148309"/>
    <lineage>
        <taxon>Eukaryota</taxon>
        <taxon>Metazoa</taxon>
        <taxon>Ecdysozoa</taxon>
        <taxon>Nematoda</taxon>
        <taxon>Chromadorea</taxon>
        <taxon>Rhabditida</taxon>
        <taxon>Rhabditina</taxon>
        <taxon>Rhabditomorpha</taxon>
        <taxon>Strongyloidea</taxon>
        <taxon>Metastrongylidae</taxon>
        <taxon>Parelaphostrongylus</taxon>
    </lineage>
</organism>
<evidence type="ECO:0000313" key="1">
    <source>
        <dbReference type="EMBL" id="KAJ1354542.1"/>
    </source>
</evidence>
<sequence length="131" mass="14559">MLEEEVKPLTVAVESVETAQQMVGEEAEPLTALSNTALETALSGYTYSEYSLPPSETNVEIELDVFAEASPLSTAVSGSVSWHSMPRSETEVERMYGDRIGFHKDIEKGFVKNVHLFRGFLVEFPSKHFTN</sequence>
<accession>A0AAD5M9K4</accession>
<dbReference type="AlphaFoldDB" id="A0AAD5M9K4"/>
<proteinExistence type="predicted"/>
<name>A0AAD5M9K4_PARTN</name>
<comment type="caution">
    <text evidence="1">The sequence shown here is derived from an EMBL/GenBank/DDBJ whole genome shotgun (WGS) entry which is preliminary data.</text>
</comment>
<gene>
    <name evidence="1" type="ORF">KIN20_011522</name>
</gene>
<keyword evidence="2" id="KW-1185">Reference proteome</keyword>
<reference evidence="1" key="1">
    <citation type="submission" date="2021-06" db="EMBL/GenBank/DDBJ databases">
        <title>Parelaphostrongylus tenuis whole genome reference sequence.</title>
        <authorList>
            <person name="Garwood T.J."/>
            <person name="Larsen P.A."/>
            <person name="Fountain-Jones N.M."/>
            <person name="Garbe J.R."/>
            <person name="Macchietto M.G."/>
            <person name="Kania S.A."/>
            <person name="Gerhold R.W."/>
            <person name="Richards J.E."/>
            <person name="Wolf T.M."/>
        </authorList>
    </citation>
    <scope>NUCLEOTIDE SEQUENCE</scope>
    <source>
        <strain evidence="1">MNPRO001-30</strain>
        <tissue evidence="1">Meninges</tissue>
    </source>
</reference>
<dbReference type="Proteomes" id="UP001196413">
    <property type="component" value="Unassembled WGS sequence"/>
</dbReference>
<protein>
    <submittedName>
        <fullName evidence="1">Uncharacterized protein</fullName>
    </submittedName>
</protein>
<evidence type="ECO:0000313" key="2">
    <source>
        <dbReference type="Proteomes" id="UP001196413"/>
    </source>
</evidence>